<evidence type="ECO:0008006" key="3">
    <source>
        <dbReference type="Google" id="ProtNLM"/>
    </source>
</evidence>
<evidence type="ECO:0000313" key="1">
    <source>
        <dbReference type="EMBL" id="GMS97261.1"/>
    </source>
</evidence>
<keyword evidence="2" id="KW-1185">Reference proteome</keyword>
<comment type="caution">
    <text evidence="1">The sequence shown here is derived from an EMBL/GenBank/DDBJ whole genome shotgun (WGS) entry which is preliminary data.</text>
</comment>
<dbReference type="Proteomes" id="UP001432027">
    <property type="component" value="Unassembled WGS sequence"/>
</dbReference>
<dbReference type="AlphaFoldDB" id="A0AAV5TSA3"/>
<accession>A0AAV5TSA3</accession>
<dbReference type="EMBL" id="BTSX01000004">
    <property type="protein sequence ID" value="GMS97261.1"/>
    <property type="molecule type" value="Genomic_DNA"/>
</dbReference>
<sequence length="89" mass="10607">MEVSKLDYKLKFLDFVSVYEINDGTFLYWQKAFKIMEGRVPQRLYVKWNGKEIDADLPDEKLKCYGAYDSAIYLCSKEKGRFEVHLMCF</sequence>
<evidence type="ECO:0000313" key="2">
    <source>
        <dbReference type="Proteomes" id="UP001432027"/>
    </source>
</evidence>
<protein>
    <recommendedName>
        <fullName evidence="3">Ubiquitin-like domain-containing protein</fullName>
    </recommendedName>
</protein>
<organism evidence="1 2">
    <name type="scientific">Pristionchus entomophagus</name>
    <dbReference type="NCBI Taxonomy" id="358040"/>
    <lineage>
        <taxon>Eukaryota</taxon>
        <taxon>Metazoa</taxon>
        <taxon>Ecdysozoa</taxon>
        <taxon>Nematoda</taxon>
        <taxon>Chromadorea</taxon>
        <taxon>Rhabditida</taxon>
        <taxon>Rhabditina</taxon>
        <taxon>Diplogasteromorpha</taxon>
        <taxon>Diplogasteroidea</taxon>
        <taxon>Neodiplogasteridae</taxon>
        <taxon>Pristionchus</taxon>
    </lineage>
</organism>
<feature type="non-terminal residue" evidence="1">
    <location>
        <position position="89"/>
    </location>
</feature>
<proteinExistence type="predicted"/>
<name>A0AAV5TSA3_9BILA</name>
<gene>
    <name evidence="1" type="ORF">PENTCL1PPCAC_19436</name>
</gene>
<reference evidence="1" key="1">
    <citation type="submission" date="2023-10" db="EMBL/GenBank/DDBJ databases">
        <title>Genome assembly of Pristionchus species.</title>
        <authorList>
            <person name="Yoshida K."/>
            <person name="Sommer R.J."/>
        </authorList>
    </citation>
    <scope>NUCLEOTIDE SEQUENCE</scope>
    <source>
        <strain evidence="1">RS0144</strain>
    </source>
</reference>